<gene>
    <name evidence="1" type="ORF">HH216_22125</name>
</gene>
<dbReference type="Gene3D" id="2.40.30.100">
    <property type="entry name" value="AF2212/PG0164-like"/>
    <property type="match status" value="1"/>
</dbReference>
<reference evidence="1 2" key="1">
    <citation type="submission" date="2020-04" db="EMBL/GenBank/DDBJ databases">
        <title>Genome sequencing of novel species.</title>
        <authorList>
            <person name="Heo J."/>
            <person name="Kim S.-J."/>
            <person name="Kim J.-S."/>
            <person name="Hong S.-B."/>
            <person name="Kwon S.-W."/>
        </authorList>
    </citation>
    <scope>NUCLEOTIDE SEQUENCE [LARGE SCALE GENOMIC DNA]</scope>
    <source>
        <strain evidence="1 2">CJU-R4</strain>
    </source>
</reference>
<accession>A0A7L5DQX8</accession>
<dbReference type="Proteomes" id="UP000501128">
    <property type="component" value="Chromosome"/>
</dbReference>
<sequence length="158" mass="17683">MFDAVIDIIGVNPFVAVPDDILTTIFVQSGKTSGAIPVAGLLNGRPYTQTLVRYKGLWRLYINTMMLKQSPRRVGETITLTIAYDPIDRTIAAHPKWVEALADNPEARTVYDAMSPSRQQEMLRYFAKLKSEERVLANVAKAIGFLLGKNRFVGRDKP</sequence>
<dbReference type="SUPFAM" id="SSF141694">
    <property type="entry name" value="AF2212/PG0164-like"/>
    <property type="match status" value="1"/>
</dbReference>
<dbReference type="InterPro" id="IPR037079">
    <property type="entry name" value="AF2212/PG0164-like_sf"/>
</dbReference>
<evidence type="ECO:0000313" key="1">
    <source>
        <dbReference type="EMBL" id="QJD80816.1"/>
    </source>
</evidence>
<dbReference type="RefSeq" id="WP_169552836.1">
    <property type="nucleotide sequence ID" value="NZ_CP051677.1"/>
</dbReference>
<protein>
    <submittedName>
        <fullName evidence="1">DUF1905 domain-containing protein</fullName>
    </submittedName>
</protein>
<keyword evidence="2" id="KW-1185">Reference proteome</keyword>
<dbReference type="KEGG" id="srho:HH216_22125"/>
<dbReference type="Pfam" id="PF08922">
    <property type="entry name" value="DUF1905"/>
    <property type="match status" value="1"/>
</dbReference>
<dbReference type="EMBL" id="CP051677">
    <property type="protein sequence ID" value="QJD80816.1"/>
    <property type="molecule type" value="Genomic_DNA"/>
</dbReference>
<name>A0A7L5DQX8_9BACT</name>
<dbReference type="Pfam" id="PF13376">
    <property type="entry name" value="OmdA"/>
    <property type="match status" value="1"/>
</dbReference>
<dbReference type="InterPro" id="IPR015018">
    <property type="entry name" value="DUF1905"/>
</dbReference>
<evidence type="ECO:0000313" key="2">
    <source>
        <dbReference type="Proteomes" id="UP000501128"/>
    </source>
</evidence>
<organism evidence="1 2">
    <name type="scientific">Spirosoma rhododendri</name>
    <dbReference type="NCBI Taxonomy" id="2728024"/>
    <lineage>
        <taxon>Bacteria</taxon>
        <taxon>Pseudomonadati</taxon>
        <taxon>Bacteroidota</taxon>
        <taxon>Cytophagia</taxon>
        <taxon>Cytophagales</taxon>
        <taxon>Cytophagaceae</taxon>
        <taxon>Spirosoma</taxon>
    </lineage>
</organism>
<dbReference type="AlphaFoldDB" id="A0A7L5DQX8"/>
<proteinExistence type="predicted"/>